<dbReference type="PROSITE" id="PS51257">
    <property type="entry name" value="PROKAR_LIPOPROTEIN"/>
    <property type="match status" value="1"/>
</dbReference>
<feature type="region of interest" description="Disordered" evidence="1">
    <location>
        <begin position="30"/>
        <end position="91"/>
    </location>
</feature>
<evidence type="ECO:0000256" key="1">
    <source>
        <dbReference type="SAM" id="MobiDB-lite"/>
    </source>
</evidence>
<dbReference type="Proteomes" id="UP000183039">
    <property type="component" value="Unassembled WGS sequence"/>
</dbReference>
<dbReference type="EMBL" id="JXLC01000011">
    <property type="protein sequence ID" value="OJG91684.1"/>
    <property type="molecule type" value="Genomic_DNA"/>
</dbReference>
<evidence type="ECO:0000313" key="3">
    <source>
        <dbReference type="Proteomes" id="UP000183039"/>
    </source>
</evidence>
<feature type="compositionally biased region" description="Low complexity" evidence="1">
    <location>
        <begin position="65"/>
        <end position="86"/>
    </location>
</feature>
<gene>
    <name evidence="2" type="ORF">RV15_GL000351</name>
</gene>
<accession>A0AA91JP52</accession>
<organism evidence="2 3">
    <name type="scientific">Enterococcus silesiacus</name>
    <dbReference type="NCBI Taxonomy" id="332949"/>
    <lineage>
        <taxon>Bacteria</taxon>
        <taxon>Bacillati</taxon>
        <taxon>Bacillota</taxon>
        <taxon>Bacilli</taxon>
        <taxon>Lactobacillales</taxon>
        <taxon>Enterococcaceae</taxon>
        <taxon>Enterococcus</taxon>
    </lineage>
</organism>
<proteinExistence type="predicted"/>
<comment type="caution">
    <text evidence="2">The sequence shown here is derived from an EMBL/GenBank/DDBJ whole genome shotgun (WGS) entry which is preliminary data.</text>
</comment>
<evidence type="ECO:0000313" key="2">
    <source>
        <dbReference type="EMBL" id="OJG91684.1"/>
    </source>
</evidence>
<reference evidence="2 3" key="1">
    <citation type="submission" date="2014-12" db="EMBL/GenBank/DDBJ databases">
        <title>Draft genome sequences of 29 type strains of Enterococci.</title>
        <authorList>
            <person name="Zhong Z."/>
            <person name="Sun Z."/>
            <person name="Liu W."/>
            <person name="Zhang W."/>
            <person name="Zhang H."/>
        </authorList>
    </citation>
    <scope>NUCLEOTIDE SEQUENCE [LARGE SCALE GENOMIC DNA]</scope>
    <source>
        <strain evidence="2 3">DSM 22801</strain>
    </source>
</reference>
<dbReference type="AlphaFoldDB" id="A0AA91JP52"/>
<protein>
    <submittedName>
        <fullName evidence="2">Uncharacterized protein</fullName>
    </submittedName>
</protein>
<sequence length="208" mass="22365">MLGGEIKMKKAVGLILILLFIAGCSKQSTDTTTKETSYTSTSSTHSASSVEKKQTKSDTSTAKISTSNSTETTQTTSVESTKSSSSAPAEQENAQSFDLVSYLTANYPITGAHYTASEDSFNKETGRKEYSVTILPDTIESDQTITGSFKEDHGVSGMSAAVIDAANRLIADLPKVDTSLHIHHVAWISYDGSYDLMLVQDRAQDTLK</sequence>
<name>A0AA91JP52_9ENTE</name>
<feature type="compositionally biased region" description="Low complexity" evidence="1">
    <location>
        <begin position="30"/>
        <end position="49"/>
    </location>
</feature>